<evidence type="ECO:0000313" key="2">
    <source>
        <dbReference type="Proteomes" id="UP000225821"/>
    </source>
</evidence>
<evidence type="ECO:0000313" key="1">
    <source>
        <dbReference type="EMBL" id="AND74929.1"/>
    </source>
</evidence>
<accession>A0A1S5R3F9</accession>
<name>A0A1S5R3F9_9CAUD</name>
<dbReference type="EMBL" id="KU873925">
    <property type="protein sequence ID" value="AND74929.1"/>
    <property type="molecule type" value="Genomic_DNA"/>
</dbReference>
<reference evidence="1 2" key="1">
    <citation type="submission" date="2016-03" db="EMBL/GenBank/DDBJ databases">
        <title>Characterisation of pf16 and phiPMW: Two novel phages infecting Pseudomonas putida PpG1.</title>
        <authorList>
            <person name="Magill D.J."/>
            <person name="Krylov V.N."/>
            <person name="Shaburova O.V."/>
            <person name="Allen C.C.R."/>
            <person name="McGrath J.W."/>
            <person name="Quinn J.P."/>
            <person name="Kulakov L.A."/>
        </authorList>
    </citation>
    <scope>NUCLEOTIDE SEQUENCE [LARGE SCALE GENOMIC DNA]</scope>
</reference>
<organism evidence="1 2">
    <name type="scientific">Pseudomonas phage pf16</name>
    <dbReference type="NCBI Taxonomy" id="1815630"/>
    <lineage>
        <taxon>Viruses</taxon>
        <taxon>Duplodnaviria</taxon>
        <taxon>Heunggongvirae</taxon>
        <taxon>Uroviricota</taxon>
        <taxon>Caudoviricetes</taxon>
        <taxon>Chakrabartyvirus</taxon>
        <taxon>Chakrabartyvirus pf16</taxon>
    </lineage>
</organism>
<keyword evidence="2" id="KW-1185">Reference proteome</keyword>
<protein>
    <submittedName>
        <fullName evidence="1">Uncharacterized protein</fullName>
    </submittedName>
</protein>
<proteinExistence type="predicted"/>
<sequence>MTKPYTQTQLLNACRGRLSRENVMSDTLHKAVNDLFNTRLREANSDLPVALKAIRDVTIKSGCVENSLYIYLRRVECDAWSWPDEDM</sequence>
<dbReference type="Proteomes" id="UP000225821">
    <property type="component" value="Segment"/>
</dbReference>
<gene>
    <name evidence="1" type="ORF">pf16_06</name>
</gene>